<evidence type="ECO:0008006" key="3">
    <source>
        <dbReference type="Google" id="ProtNLM"/>
    </source>
</evidence>
<evidence type="ECO:0000313" key="1">
    <source>
        <dbReference type="EMBL" id="CAK7917758.1"/>
    </source>
</evidence>
<protein>
    <recommendedName>
        <fullName evidence="3">PX domain-containing protein</fullName>
    </recommendedName>
</protein>
<dbReference type="AlphaFoldDB" id="A0AAV1TGA7"/>
<evidence type="ECO:0000313" key="2">
    <source>
        <dbReference type="Proteomes" id="UP001162060"/>
    </source>
</evidence>
<dbReference type="Proteomes" id="UP001162060">
    <property type="component" value="Unassembled WGS sequence"/>
</dbReference>
<name>A0AAV1TGA7_9STRA</name>
<dbReference type="EMBL" id="CAKLBY020000046">
    <property type="protein sequence ID" value="CAK7917758.1"/>
    <property type="molecule type" value="Genomic_DNA"/>
</dbReference>
<comment type="caution">
    <text evidence="1">The sequence shown here is derived from an EMBL/GenBank/DDBJ whole genome shotgun (WGS) entry which is preliminary data.</text>
</comment>
<proteinExistence type="predicted"/>
<organism evidence="1 2">
    <name type="scientific">Peronospora matthiolae</name>
    <dbReference type="NCBI Taxonomy" id="2874970"/>
    <lineage>
        <taxon>Eukaryota</taxon>
        <taxon>Sar</taxon>
        <taxon>Stramenopiles</taxon>
        <taxon>Oomycota</taxon>
        <taxon>Peronosporomycetes</taxon>
        <taxon>Peronosporales</taxon>
        <taxon>Peronosporaceae</taxon>
        <taxon>Peronospora</taxon>
    </lineage>
</organism>
<accession>A0AAV1TGA7</accession>
<gene>
    <name evidence="1" type="ORF">PM001_LOCUS5662</name>
</gene>
<sequence length="244" mass="27870">MAGTTTATTSPPPKTCRVAHQLRTLTPQDCAIFVTAKPGERIEQPIASRLQQLHPGLQLQLETYRRWNSSPSLGFLRSIEHLEINDLRAGEDNELQFILAVFLSPPVSRLPTSPCDPKDDTLHTRHISNSRPAFIVERSFGDFEELRKDVLKTVCRIPQCTCPYCMDFVIYIRFKFSQPRGIAKLTSSTEKRKQLLELFIQDFVMMGQRRARTPGIRKCRAQSRVPAMVKAFLLNNAKTNDWLE</sequence>
<reference evidence="1" key="1">
    <citation type="submission" date="2024-01" db="EMBL/GenBank/DDBJ databases">
        <authorList>
            <person name="Webb A."/>
        </authorList>
    </citation>
    <scope>NUCLEOTIDE SEQUENCE</scope>
    <source>
        <strain evidence="1">Pm1</strain>
    </source>
</reference>